<proteinExistence type="predicted"/>
<evidence type="ECO:0000313" key="2">
    <source>
        <dbReference type="EMBL" id="QJA83959.1"/>
    </source>
</evidence>
<name>A0A6M3J5C7_9ZZZZ</name>
<accession>A0A6M3J5C7</accession>
<reference evidence="1" key="1">
    <citation type="submission" date="2020-03" db="EMBL/GenBank/DDBJ databases">
        <title>The deep terrestrial virosphere.</title>
        <authorList>
            <person name="Holmfeldt K."/>
            <person name="Nilsson E."/>
            <person name="Simone D."/>
            <person name="Lopez-Fernandez M."/>
            <person name="Wu X."/>
            <person name="de Brujin I."/>
            <person name="Lundin D."/>
            <person name="Andersson A."/>
            <person name="Bertilsson S."/>
            <person name="Dopson M."/>
        </authorList>
    </citation>
    <scope>NUCLEOTIDE SEQUENCE</scope>
    <source>
        <strain evidence="2">MM415A00243</strain>
        <strain evidence="1">MM415B00422</strain>
    </source>
</reference>
<protein>
    <submittedName>
        <fullName evidence="1">Uncharacterized protein</fullName>
    </submittedName>
</protein>
<dbReference type="EMBL" id="MT141535">
    <property type="protein sequence ID" value="QJA65259.1"/>
    <property type="molecule type" value="Genomic_DNA"/>
</dbReference>
<gene>
    <name evidence="2" type="ORF">MM415A00243_0021</name>
    <name evidence="1" type="ORF">MM415B00422_0021</name>
</gene>
<evidence type="ECO:0000313" key="1">
    <source>
        <dbReference type="EMBL" id="QJA65259.1"/>
    </source>
</evidence>
<dbReference type="AlphaFoldDB" id="A0A6M3J5C7"/>
<dbReference type="EMBL" id="MT142521">
    <property type="protein sequence ID" value="QJA83959.1"/>
    <property type="molecule type" value="Genomic_DNA"/>
</dbReference>
<organism evidence="1">
    <name type="scientific">viral metagenome</name>
    <dbReference type="NCBI Taxonomy" id="1070528"/>
    <lineage>
        <taxon>unclassified sequences</taxon>
        <taxon>metagenomes</taxon>
        <taxon>organismal metagenomes</taxon>
    </lineage>
</organism>
<sequence length="232" mass="24397">MFLEIASGPLGNTWAAAELEVDRVGGAAAAETWTFAANYSGASSVSATGYEVAASIATWLNAGAREWFGTATWGWSVAATGTNGYIGVTYLASGDTWDVTPNASFVDLTGVSAVVGGAGFGPGAWVGSIDCDVELASWGLRHETGPGVVGRGGGYIAGLQNSALTRPRFSAILDEDGCARLWQWLPICSSPRRAYVYQDHMATWQQLASVGRADVVETASAQHWRWAPEVWA</sequence>